<name>A0ABQ7EAJ2_BRACR</name>
<accession>A0ABQ7EAJ2</accession>
<dbReference type="EMBL" id="QGKV02000299">
    <property type="protein sequence ID" value="KAF3593741.1"/>
    <property type="molecule type" value="Genomic_DNA"/>
</dbReference>
<evidence type="ECO:0000256" key="1">
    <source>
        <dbReference type="SAM" id="MobiDB-lite"/>
    </source>
</evidence>
<feature type="compositionally biased region" description="Polar residues" evidence="1">
    <location>
        <begin position="28"/>
        <end position="44"/>
    </location>
</feature>
<feature type="region of interest" description="Disordered" evidence="1">
    <location>
        <begin position="28"/>
        <end position="50"/>
    </location>
</feature>
<comment type="caution">
    <text evidence="2">The sequence shown here is derived from an EMBL/GenBank/DDBJ whole genome shotgun (WGS) entry which is preliminary data.</text>
</comment>
<proteinExistence type="predicted"/>
<gene>
    <name evidence="2" type="ORF">DY000_02024898</name>
</gene>
<evidence type="ECO:0000313" key="2">
    <source>
        <dbReference type="EMBL" id="KAF3593741.1"/>
    </source>
</evidence>
<reference evidence="2 3" key="1">
    <citation type="journal article" date="2020" name="BMC Genomics">
        <title>Intraspecific diversification of the crop wild relative Brassica cretica Lam. using demographic model selection.</title>
        <authorList>
            <person name="Kioukis A."/>
            <person name="Michalopoulou V.A."/>
            <person name="Briers L."/>
            <person name="Pirintsos S."/>
            <person name="Studholme D.J."/>
            <person name="Pavlidis P."/>
            <person name="Sarris P.F."/>
        </authorList>
    </citation>
    <scope>NUCLEOTIDE SEQUENCE [LARGE SCALE GENOMIC DNA]</scope>
    <source>
        <strain evidence="3">cv. PFS-1207/04</strain>
    </source>
</reference>
<keyword evidence="3" id="KW-1185">Reference proteome</keyword>
<dbReference type="Proteomes" id="UP000266723">
    <property type="component" value="Unassembled WGS sequence"/>
</dbReference>
<sequence length="67" mass="7284">MVTERRDARVAGDGACWVLMAVVTNSSTARAQNTEPSSIKSDSGTDAARNPYICPTDFFDRTCELRA</sequence>
<protein>
    <recommendedName>
        <fullName evidence="4">Secreted protein</fullName>
    </recommendedName>
</protein>
<evidence type="ECO:0008006" key="4">
    <source>
        <dbReference type="Google" id="ProtNLM"/>
    </source>
</evidence>
<organism evidence="2 3">
    <name type="scientific">Brassica cretica</name>
    <name type="common">Mustard</name>
    <dbReference type="NCBI Taxonomy" id="69181"/>
    <lineage>
        <taxon>Eukaryota</taxon>
        <taxon>Viridiplantae</taxon>
        <taxon>Streptophyta</taxon>
        <taxon>Embryophyta</taxon>
        <taxon>Tracheophyta</taxon>
        <taxon>Spermatophyta</taxon>
        <taxon>Magnoliopsida</taxon>
        <taxon>eudicotyledons</taxon>
        <taxon>Gunneridae</taxon>
        <taxon>Pentapetalae</taxon>
        <taxon>rosids</taxon>
        <taxon>malvids</taxon>
        <taxon>Brassicales</taxon>
        <taxon>Brassicaceae</taxon>
        <taxon>Brassiceae</taxon>
        <taxon>Brassica</taxon>
    </lineage>
</organism>
<evidence type="ECO:0000313" key="3">
    <source>
        <dbReference type="Proteomes" id="UP000266723"/>
    </source>
</evidence>